<evidence type="ECO:0000313" key="1">
    <source>
        <dbReference type="EMBL" id="OOH72831.1"/>
    </source>
</evidence>
<dbReference type="EMBL" id="MPOJ01000010">
    <property type="protein sequence ID" value="OOH72831.1"/>
    <property type="molecule type" value="Genomic_DNA"/>
</dbReference>
<dbReference type="AlphaFoldDB" id="A0A1V3SVD3"/>
<accession>A0A1V3SVD3</accession>
<organism evidence="1 2">
    <name type="scientific">Leptospirillum ferriphilum</name>
    <dbReference type="NCBI Taxonomy" id="178606"/>
    <lineage>
        <taxon>Bacteria</taxon>
        <taxon>Pseudomonadati</taxon>
        <taxon>Nitrospirota</taxon>
        <taxon>Nitrospiria</taxon>
        <taxon>Nitrospirales</taxon>
        <taxon>Nitrospiraceae</taxon>
        <taxon>Leptospirillum</taxon>
    </lineage>
</organism>
<proteinExistence type="predicted"/>
<comment type="caution">
    <text evidence="1">The sequence shown here is derived from an EMBL/GenBank/DDBJ whole genome shotgun (WGS) entry which is preliminary data.</text>
</comment>
<dbReference type="Proteomes" id="UP000188586">
    <property type="component" value="Unassembled WGS sequence"/>
</dbReference>
<name>A0A1V3SVD3_9BACT</name>
<evidence type="ECO:0000313" key="2">
    <source>
        <dbReference type="Proteomes" id="UP000188586"/>
    </source>
</evidence>
<sequence>MTGWDSEKSMKNRLRLWVLAILFLGFSETNAWAAGGSSFSACVAEGEASYAPATSATLSAASGADSGILAAGSAALAADLAAAASATGGCLGAVPCGIAASLGASAASFPEIYSGAEASLGPIAQTPGGVATGAFGGMGIVEPFSGPGYWIPVAGGLVLNLESYAVALHGALCAAGTNIQTALSAAASALSTDVRNTTRLVDNATTHLALIKERLRMDREYQPEPSLCARTVEVAQNGPALYSVAQTAGAIDQTLVAQDQGVPSAQMTASAASWPEPEAASLFGDGGYTLTPQEISDGIRTIWLLTHPAGHAVGPKNVAQTGEGVPPQTVIARESLIRHVLTSLFALRVPPSSGGMSLMENLSNQVQERWANPQWLVSLHTLHPTTLRREIAMEKSLKAEIRYLRMVSKQHREALLAMIAGEADLRK</sequence>
<protein>
    <submittedName>
        <fullName evidence="1">Uncharacterized protein</fullName>
    </submittedName>
</protein>
<gene>
    <name evidence="1" type="ORF">BOX24_05435</name>
</gene>
<reference evidence="1 2" key="1">
    <citation type="submission" date="2016-11" db="EMBL/GenBank/DDBJ databases">
        <title>Comparative genomics of co-occurring bacteria in distinct bioleaching systems unravels niche-specific adaptation.</title>
        <authorList>
            <person name="Zhang X."/>
            <person name="Liu X."/>
            <person name="Yin H."/>
        </authorList>
    </citation>
    <scope>NUCLEOTIDE SEQUENCE [LARGE SCALE GENOMIC DNA]</scope>
    <source>
        <strain evidence="1 2">DX</strain>
    </source>
</reference>